<organism evidence="2 3">
    <name type="scientific">Chryseomicrobium palamuruense</name>
    <dbReference type="NCBI Taxonomy" id="682973"/>
    <lineage>
        <taxon>Bacteria</taxon>
        <taxon>Bacillati</taxon>
        <taxon>Bacillota</taxon>
        <taxon>Bacilli</taxon>
        <taxon>Bacillales</taxon>
        <taxon>Caryophanaceae</taxon>
        <taxon>Chryseomicrobium</taxon>
    </lineage>
</organism>
<comment type="caution">
    <text evidence="2">The sequence shown here is derived from an EMBL/GenBank/DDBJ whole genome shotgun (WGS) entry which is preliminary data.</text>
</comment>
<dbReference type="PANTHER" id="PTHR47739:SF1">
    <property type="entry name" value="TRNA1(VAL) (ADENINE(37)-N6)-METHYLTRANSFERASE"/>
    <property type="match status" value="1"/>
</dbReference>
<dbReference type="InterPro" id="IPR029063">
    <property type="entry name" value="SAM-dependent_MTases_sf"/>
</dbReference>
<dbReference type="Gene3D" id="3.40.50.150">
    <property type="entry name" value="Vaccinia Virus protein VP39"/>
    <property type="match status" value="1"/>
</dbReference>
<dbReference type="Proteomes" id="UP001595733">
    <property type="component" value="Unassembled WGS sequence"/>
</dbReference>
<sequence>MEWLQGDERLDYLLAENLRIIQSPSVFSFSLDAVLLARFAAVPKSRGKVVDLCTGNGAIPLFLSARTKAPILGIELQERLVDMATRSVAYNELDGQITIQQGDVKGIAKIIGSEKYDAVTCNPPYFPVEAASDKKLSEHQAIARHEIHLSLEEAVANASSLLKQGGKAAFVHRPARLIELIDAMKKHRLEPKRIQFVYPKAGREANILLIEGIKDGKPDIKALPPIIVYEENGEYTAEIKEILYGDEK</sequence>
<dbReference type="Pfam" id="PF05175">
    <property type="entry name" value="MTS"/>
    <property type="match status" value="1"/>
</dbReference>
<dbReference type="GO" id="GO:0008168">
    <property type="term" value="F:methyltransferase activity"/>
    <property type="evidence" value="ECO:0007669"/>
    <property type="project" value="UniProtKB-KW"/>
</dbReference>
<evidence type="ECO:0000313" key="3">
    <source>
        <dbReference type="Proteomes" id="UP001595733"/>
    </source>
</evidence>
<gene>
    <name evidence="2" type="ORF">ACFO0S_12270</name>
</gene>
<evidence type="ECO:0000313" key="2">
    <source>
        <dbReference type="EMBL" id="MFC4355827.1"/>
    </source>
</evidence>
<name>A0ABV8UYI1_9BACL</name>
<proteinExistence type="predicted"/>
<dbReference type="InterPro" id="IPR050210">
    <property type="entry name" value="tRNA_Adenine-N(6)_MTase"/>
</dbReference>
<evidence type="ECO:0000259" key="1">
    <source>
        <dbReference type="Pfam" id="PF05175"/>
    </source>
</evidence>
<dbReference type="RefSeq" id="WP_378142387.1">
    <property type="nucleotide sequence ID" value="NZ_JBHSEF010000025.1"/>
</dbReference>
<accession>A0ABV8UYI1</accession>
<dbReference type="PANTHER" id="PTHR47739">
    <property type="entry name" value="TRNA1(VAL) (ADENINE(37)-N6)-METHYLTRANSFERASE"/>
    <property type="match status" value="1"/>
</dbReference>
<feature type="domain" description="Methyltransferase small" evidence="1">
    <location>
        <begin position="18"/>
        <end position="130"/>
    </location>
</feature>
<keyword evidence="2" id="KW-0489">Methyltransferase</keyword>
<keyword evidence="3" id="KW-1185">Reference proteome</keyword>
<protein>
    <submittedName>
        <fullName evidence="2">tRNA1(Val) (Adenine(37)-N6)-methyltransferase</fullName>
        <ecNumber evidence="2">2.1.1.223</ecNumber>
    </submittedName>
</protein>
<dbReference type="InterPro" id="IPR007848">
    <property type="entry name" value="Small_mtfrase_dom"/>
</dbReference>
<dbReference type="EC" id="2.1.1.223" evidence="2"/>
<dbReference type="SUPFAM" id="SSF53335">
    <property type="entry name" value="S-adenosyl-L-methionine-dependent methyltransferases"/>
    <property type="match status" value="1"/>
</dbReference>
<dbReference type="EMBL" id="JBHSEF010000025">
    <property type="protein sequence ID" value="MFC4355827.1"/>
    <property type="molecule type" value="Genomic_DNA"/>
</dbReference>
<dbReference type="CDD" id="cd02440">
    <property type="entry name" value="AdoMet_MTases"/>
    <property type="match status" value="1"/>
</dbReference>
<dbReference type="GO" id="GO:0032259">
    <property type="term" value="P:methylation"/>
    <property type="evidence" value="ECO:0007669"/>
    <property type="project" value="UniProtKB-KW"/>
</dbReference>
<reference evidence="3" key="1">
    <citation type="journal article" date="2019" name="Int. J. Syst. Evol. Microbiol.">
        <title>The Global Catalogue of Microorganisms (GCM) 10K type strain sequencing project: providing services to taxonomists for standard genome sequencing and annotation.</title>
        <authorList>
            <consortium name="The Broad Institute Genomics Platform"/>
            <consortium name="The Broad Institute Genome Sequencing Center for Infectious Disease"/>
            <person name="Wu L."/>
            <person name="Ma J."/>
        </authorList>
    </citation>
    <scope>NUCLEOTIDE SEQUENCE [LARGE SCALE GENOMIC DNA]</scope>
    <source>
        <strain evidence="3">CCUG 50353</strain>
    </source>
</reference>
<keyword evidence="2" id="KW-0808">Transferase</keyword>